<reference evidence="1" key="2">
    <citation type="submission" date="2021-04" db="EMBL/GenBank/DDBJ databases">
        <authorList>
            <person name="Gilroy R."/>
        </authorList>
    </citation>
    <scope>NUCLEOTIDE SEQUENCE</scope>
    <source>
        <strain evidence="1">CHK118-2852</strain>
    </source>
</reference>
<evidence type="ECO:0000313" key="2">
    <source>
        <dbReference type="Proteomes" id="UP000824108"/>
    </source>
</evidence>
<protein>
    <submittedName>
        <fullName evidence="1">DUF2461 domain-containing protein</fullName>
    </submittedName>
</protein>
<dbReference type="PIRSF" id="PIRSF028451">
    <property type="entry name" value="UCP028451"/>
    <property type="match status" value="1"/>
</dbReference>
<dbReference type="Proteomes" id="UP000824108">
    <property type="component" value="Unassembled WGS sequence"/>
</dbReference>
<reference evidence="1" key="1">
    <citation type="journal article" date="2021" name="PeerJ">
        <title>Extensive microbial diversity within the chicken gut microbiome revealed by metagenomics and culture.</title>
        <authorList>
            <person name="Gilroy R."/>
            <person name="Ravi A."/>
            <person name="Getino M."/>
            <person name="Pursley I."/>
            <person name="Horton D.L."/>
            <person name="Alikhan N.F."/>
            <person name="Baker D."/>
            <person name="Gharbi K."/>
            <person name="Hall N."/>
            <person name="Watson M."/>
            <person name="Adriaenssens E.M."/>
            <person name="Foster-Nyarko E."/>
            <person name="Jarju S."/>
            <person name="Secka A."/>
            <person name="Antonio M."/>
            <person name="Oren A."/>
            <person name="Chaudhuri R.R."/>
            <person name="La Ragione R."/>
            <person name="Hildebrand F."/>
            <person name="Pallen M.J."/>
        </authorList>
    </citation>
    <scope>NUCLEOTIDE SEQUENCE</scope>
    <source>
        <strain evidence="1">CHK118-2852</strain>
    </source>
</reference>
<comment type="caution">
    <text evidence="1">The sequence shown here is derived from an EMBL/GenBank/DDBJ whole genome shotgun (WGS) entry which is preliminary data.</text>
</comment>
<dbReference type="EMBL" id="DXAV01000051">
    <property type="protein sequence ID" value="HIZ91666.1"/>
    <property type="molecule type" value="Genomic_DNA"/>
</dbReference>
<evidence type="ECO:0000313" key="1">
    <source>
        <dbReference type="EMBL" id="HIZ91666.1"/>
    </source>
</evidence>
<dbReference type="PANTHER" id="PTHR36452:SF1">
    <property type="entry name" value="DUF2461 DOMAIN-CONTAINING PROTEIN"/>
    <property type="match status" value="1"/>
</dbReference>
<name>A0A9D2GYT7_9BACE</name>
<proteinExistence type="predicted"/>
<organism evidence="1 2">
    <name type="scientific">Candidatus Bacteroides merdavium</name>
    <dbReference type="NCBI Taxonomy" id="2838472"/>
    <lineage>
        <taxon>Bacteria</taxon>
        <taxon>Pseudomonadati</taxon>
        <taxon>Bacteroidota</taxon>
        <taxon>Bacteroidia</taxon>
        <taxon>Bacteroidales</taxon>
        <taxon>Bacteroidaceae</taxon>
        <taxon>Bacteroides</taxon>
    </lineage>
</organism>
<dbReference type="NCBIfam" id="TIGR02453">
    <property type="entry name" value="TIGR02453 family protein"/>
    <property type="match status" value="1"/>
</dbReference>
<dbReference type="PANTHER" id="PTHR36452">
    <property type="entry name" value="CHROMOSOME 12, WHOLE GENOME SHOTGUN SEQUENCE"/>
    <property type="match status" value="1"/>
</dbReference>
<dbReference type="InterPro" id="IPR012808">
    <property type="entry name" value="CHP02453"/>
</dbReference>
<accession>A0A9D2GYT7</accession>
<dbReference type="Pfam" id="PF09365">
    <property type="entry name" value="DUF2461"/>
    <property type="match status" value="1"/>
</dbReference>
<gene>
    <name evidence="1" type="ORF">H9807_06065</name>
</gene>
<dbReference type="InterPro" id="IPR015996">
    <property type="entry name" value="UCP028451"/>
</dbReference>
<dbReference type="AlphaFoldDB" id="A0A9D2GYT7"/>
<sequence>MNVPVIFRYLKDLAANNNRDWFNAHRDAYETARKEFENLLTAVIARISLFDETIRGIEAKDCTYRIYRDTRFSEDKTPYKIHMGGYINAKGKKSNHCGYYLHLQPDNCLLAGGSYCPPPALLRALRQAVYDNIDEFRSIVEDPAFSCYFPVIGETFLKTAPKGFPKDFPYLKYLQCKEYTVNCSLPDSFFLAPDFLDQTAKIFCQMKRFADFVNYTIDDFE</sequence>